<evidence type="ECO:0000256" key="1">
    <source>
        <dbReference type="ARBA" id="ARBA00022741"/>
    </source>
</evidence>
<dbReference type="InterPro" id="IPR017441">
    <property type="entry name" value="Protein_kinase_ATP_BS"/>
</dbReference>
<evidence type="ECO:0000259" key="5">
    <source>
        <dbReference type="PROSITE" id="PS50011"/>
    </source>
</evidence>
<dbReference type="PANTHER" id="PTHR24346">
    <property type="entry name" value="MAP/MICROTUBULE AFFINITY-REGULATING KINASE"/>
    <property type="match status" value="1"/>
</dbReference>
<reference evidence="6 7" key="1">
    <citation type="submission" date="2018-06" db="EMBL/GenBank/DDBJ databases">
        <title>Comparative genomics reveals the genomic features of Rhizophagus irregularis, R. cerebriforme, R. diaphanum and Gigaspora rosea, and their symbiotic lifestyle signature.</title>
        <authorList>
            <person name="Morin E."/>
            <person name="San Clemente H."/>
            <person name="Chen E.C.H."/>
            <person name="De La Providencia I."/>
            <person name="Hainaut M."/>
            <person name="Kuo A."/>
            <person name="Kohler A."/>
            <person name="Murat C."/>
            <person name="Tang N."/>
            <person name="Roy S."/>
            <person name="Loubradou J."/>
            <person name="Henrissat B."/>
            <person name="Grigoriev I.V."/>
            <person name="Corradi N."/>
            <person name="Roux C."/>
            <person name="Martin F.M."/>
        </authorList>
    </citation>
    <scope>NUCLEOTIDE SEQUENCE [LARGE SCALE GENOMIC DNA]</scope>
    <source>
        <strain evidence="6 7">DAOM 227022</strain>
    </source>
</reference>
<dbReference type="GO" id="GO:0005524">
    <property type="term" value="F:ATP binding"/>
    <property type="evidence" value="ECO:0007669"/>
    <property type="project" value="UniProtKB-UniRule"/>
</dbReference>
<dbReference type="OrthoDB" id="4062651at2759"/>
<proteinExistence type="inferred from homology"/>
<protein>
    <submittedName>
        <fullName evidence="6">Kinase-like domain-containing protein</fullName>
    </submittedName>
</protein>
<keyword evidence="1 3" id="KW-0547">Nucleotide-binding</keyword>
<feature type="domain" description="Protein kinase" evidence="5">
    <location>
        <begin position="64"/>
        <end position="338"/>
    </location>
</feature>
<name>A0A397TGH4_9GLOM</name>
<dbReference type="GO" id="GO:0035556">
    <property type="term" value="P:intracellular signal transduction"/>
    <property type="evidence" value="ECO:0007669"/>
    <property type="project" value="TreeGrafter"/>
</dbReference>
<dbReference type="PROSITE" id="PS00108">
    <property type="entry name" value="PROTEIN_KINASE_ST"/>
    <property type="match status" value="1"/>
</dbReference>
<gene>
    <name evidence="6" type="ORF">C1645_688371</name>
</gene>
<comment type="similarity">
    <text evidence="4">Belongs to the protein kinase superfamily.</text>
</comment>
<keyword evidence="6" id="KW-0418">Kinase</keyword>
<comment type="caution">
    <text evidence="6">The sequence shown here is derived from an EMBL/GenBank/DDBJ whole genome shotgun (WGS) entry which is preliminary data.</text>
</comment>
<organism evidence="6 7">
    <name type="scientific">Glomus cerebriforme</name>
    <dbReference type="NCBI Taxonomy" id="658196"/>
    <lineage>
        <taxon>Eukaryota</taxon>
        <taxon>Fungi</taxon>
        <taxon>Fungi incertae sedis</taxon>
        <taxon>Mucoromycota</taxon>
        <taxon>Glomeromycotina</taxon>
        <taxon>Glomeromycetes</taxon>
        <taxon>Glomerales</taxon>
        <taxon>Glomeraceae</taxon>
        <taxon>Glomus</taxon>
    </lineage>
</organism>
<dbReference type="EMBL" id="QKYT01000052">
    <property type="protein sequence ID" value="RIA96016.1"/>
    <property type="molecule type" value="Genomic_DNA"/>
</dbReference>
<evidence type="ECO:0000313" key="6">
    <source>
        <dbReference type="EMBL" id="RIA96016.1"/>
    </source>
</evidence>
<dbReference type="AlphaFoldDB" id="A0A397TGH4"/>
<keyword evidence="6" id="KW-0808">Transferase</keyword>
<dbReference type="FunFam" id="1.10.510.10:FF:000571">
    <property type="entry name" value="Maternal embryonic leucine zipper kinase"/>
    <property type="match status" value="1"/>
</dbReference>
<dbReference type="Proteomes" id="UP000265703">
    <property type="component" value="Unassembled WGS sequence"/>
</dbReference>
<dbReference type="GO" id="GO:0000226">
    <property type="term" value="P:microtubule cytoskeleton organization"/>
    <property type="evidence" value="ECO:0007669"/>
    <property type="project" value="TreeGrafter"/>
</dbReference>
<keyword evidence="4" id="KW-0723">Serine/threonine-protein kinase</keyword>
<dbReference type="PROSITE" id="PS00107">
    <property type="entry name" value="PROTEIN_KINASE_ATP"/>
    <property type="match status" value="1"/>
</dbReference>
<dbReference type="PROSITE" id="PS50011">
    <property type="entry name" value="PROTEIN_KINASE_DOM"/>
    <property type="match status" value="1"/>
</dbReference>
<accession>A0A397TGH4</accession>
<dbReference type="Gene3D" id="1.10.510.10">
    <property type="entry name" value="Transferase(Phosphotransferase) domain 1"/>
    <property type="match status" value="1"/>
</dbReference>
<evidence type="ECO:0000256" key="4">
    <source>
        <dbReference type="RuleBase" id="RU000304"/>
    </source>
</evidence>
<dbReference type="SUPFAM" id="SSF56112">
    <property type="entry name" value="Protein kinase-like (PK-like)"/>
    <property type="match status" value="1"/>
</dbReference>
<dbReference type="GO" id="GO:0005737">
    <property type="term" value="C:cytoplasm"/>
    <property type="evidence" value="ECO:0007669"/>
    <property type="project" value="TreeGrafter"/>
</dbReference>
<evidence type="ECO:0000256" key="2">
    <source>
        <dbReference type="ARBA" id="ARBA00022840"/>
    </source>
</evidence>
<dbReference type="InterPro" id="IPR000719">
    <property type="entry name" value="Prot_kinase_dom"/>
</dbReference>
<dbReference type="SMART" id="SM00220">
    <property type="entry name" value="S_TKc"/>
    <property type="match status" value="1"/>
</dbReference>
<dbReference type="InterPro" id="IPR008271">
    <property type="entry name" value="Ser/Thr_kinase_AS"/>
</dbReference>
<dbReference type="Pfam" id="PF00069">
    <property type="entry name" value="Pkinase"/>
    <property type="match status" value="1"/>
</dbReference>
<evidence type="ECO:0000256" key="3">
    <source>
        <dbReference type="PROSITE-ProRule" id="PRU10141"/>
    </source>
</evidence>
<keyword evidence="7" id="KW-1185">Reference proteome</keyword>
<dbReference type="STRING" id="658196.A0A397TGH4"/>
<sequence length="340" mass="38085">MKPKAKTASSEQLYNKESHSLPDTIVGSPYDNVPWSPAVSFLSNLAPSIKKPLPDEEGQQVGEFIIGKVIGRGGFSTVKQAHTMDSYSGAMETVAVKIIKNNIDSDDNDSVQALLEREIAIWRGLNHPNILSMIAVEENDYATFIFSEYCPGGTLLDYIKKHCQCEGRGLDEDESRNIFLEISEAIRYLHNDMRLVHKDIKLDNVLLGKDDNWKICDFGLTEFQNSANGYNNILYNSVGGSLAYCAPEQLRSPIPLKDPSVDIWSLGVVLFAMVTGQLPFSDSFGPRLQFKIINGRYDESLLDNAGVSCDLRDLLKGMFKTKPDQRLTISQVLEHRWCER</sequence>
<keyword evidence="2 3" id="KW-0067">ATP-binding</keyword>
<feature type="binding site" evidence="3">
    <location>
        <position position="97"/>
    </location>
    <ligand>
        <name>ATP</name>
        <dbReference type="ChEBI" id="CHEBI:30616"/>
    </ligand>
</feature>
<dbReference type="InterPro" id="IPR011009">
    <property type="entry name" value="Kinase-like_dom_sf"/>
</dbReference>
<evidence type="ECO:0000313" key="7">
    <source>
        <dbReference type="Proteomes" id="UP000265703"/>
    </source>
</evidence>
<dbReference type="GO" id="GO:0004674">
    <property type="term" value="F:protein serine/threonine kinase activity"/>
    <property type="evidence" value="ECO:0007669"/>
    <property type="project" value="UniProtKB-KW"/>
</dbReference>
<dbReference type="PANTHER" id="PTHR24346:SF76">
    <property type="entry name" value="NON-SPECIFIC SERINE_THREONINE PROTEIN KINASE"/>
    <property type="match status" value="1"/>
</dbReference>